<dbReference type="InterPro" id="IPR003593">
    <property type="entry name" value="AAA+_ATPase"/>
</dbReference>
<dbReference type="SUPFAM" id="SSF52540">
    <property type="entry name" value="P-loop containing nucleoside triphosphate hydrolases"/>
    <property type="match status" value="1"/>
</dbReference>
<protein>
    <submittedName>
        <fullName evidence="5">ABC transporter ATP-binding protein</fullName>
    </submittedName>
</protein>
<feature type="domain" description="ABC transporter" evidence="4">
    <location>
        <begin position="10"/>
        <end position="228"/>
    </location>
</feature>
<evidence type="ECO:0000313" key="6">
    <source>
        <dbReference type="Proteomes" id="UP000642673"/>
    </source>
</evidence>
<keyword evidence="3 5" id="KW-0067">ATP-binding</keyword>
<keyword evidence="2" id="KW-0547">Nucleotide-binding</keyword>
<dbReference type="PANTHER" id="PTHR24220:SF689">
    <property type="entry name" value="LIPOPROTEIN-RELEASING SYSTEM ATP-BINDING PROTEIN LOLD"/>
    <property type="match status" value="1"/>
</dbReference>
<comment type="similarity">
    <text evidence="1">Belongs to the ABC transporter superfamily.</text>
</comment>
<name>A0ABQ3ETZ8_9ACTN</name>
<dbReference type="InterPro" id="IPR027417">
    <property type="entry name" value="P-loop_NTPase"/>
</dbReference>
<accession>A0ABQ3ETZ8</accession>
<dbReference type="EMBL" id="BMVP01000003">
    <property type="protein sequence ID" value="GHB50460.1"/>
    <property type="molecule type" value="Genomic_DNA"/>
</dbReference>
<dbReference type="InterPro" id="IPR003439">
    <property type="entry name" value="ABC_transporter-like_ATP-bd"/>
</dbReference>
<organism evidence="5 6">
    <name type="scientific">Streptomyces cirratus</name>
    <dbReference type="NCBI Taxonomy" id="68187"/>
    <lineage>
        <taxon>Bacteria</taxon>
        <taxon>Bacillati</taxon>
        <taxon>Actinomycetota</taxon>
        <taxon>Actinomycetes</taxon>
        <taxon>Kitasatosporales</taxon>
        <taxon>Streptomycetaceae</taxon>
        <taxon>Streptomyces</taxon>
    </lineage>
</organism>
<evidence type="ECO:0000259" key="4">
    <source>
        <dbReference type="PROSITE" id="PS50893"/>
    </source>
</evidence>
<dbReference type="RefSeq" id="WP_190183696.1">
    <property type="nucleotide sequence ID" value="NZ_BMVP01000003.1"/>
</dbReference>
<comment type="caution">
    <text evidence="5">The sequence shown here is derived from an EMBL/GenBank/DDBJ whole genome shotgun (WGS) entry which is preliminary data.</text>
</comment>
<dbReference type="PANTHER" id="PTHR24220">
    <property type="entry name" value="IMPORT ATP-BINDING PROTEIN"/>
    <property type="match status" value="1"/>
</dbReference>
<dbReference type="InterPro" id="IPR017871">
    <property type="entry name" value="ABC_transporter-like_CS"/>
</dbReference>
<evidence type="ECO:0000256" key="2">
    <source>
        <dbReference type="ARBA" id="ARBA00022741"/>
    </source>
</evidence>
<sequence length="228" mass="24037">MADPGAPPALDARELYRFYRAGEEETLALRGVSVTVAPGELVAVVGPSGSGKSTLLACLAGLDEPEGGVVRVAGERISHRPEAERARVRARRIGILLQTQNLIAHLDVAQNIRLARTAAGRRTVGGPSVRALLDQVGLLDRARSLPRELAGGELARAGLAVALANDPDVLLADEPTGELDGSTEQRVLDLLRARGRDGRRGVLLVTHSTAVVRGADRVLTLRDGRIGP</sequence>
<evidence type="ECO:0000256" key="3">
    <source>
        <dbReference type="ARBA" id="ARBA00022840"/>
    </source>
</evidence>
<dbReference type="SMART" id="SM00382">
    <property type="entry name" value="AAA"/>
    <property type="match status" value="1"/>
</dbReference>
<evidence type="ECO:0000256" key="1">
    <source>
        <dbReference type="ARBA" id="ARBA00005417"/>
    </source>
</evidence>
<keyword evidence="6" id="KW-1185">Reference proteome</keyword>
<dbReference type="Gene3D" id="3.40.50.300">
    <property type="entry name" value="P-loop containing nucleotide triphosphate hydrolases"/>
    <property type="match status" value="1"/>
</dbReference>
<dbReference type="GO" id="GO:0005524">
    <property type="term" value="F:ATP binding"/>
    <property type="evidence" value="ECO:0007669"/>
    <property type="project" value="UniProtKB-KW"/>
</dbReference>
<dbReference type="Pfam" id="PF00005">
    <property type="entry name" value="ABC_tran"/>
    <property type="match status" value="1"/>
</dbReference>
<gene>
    <name evidence="5" type="ORF">GCM10010347_19980</name>
</gene>
<reference evidence="6" key="1">
    <citation type="journal article" date="2019" name="Int. J. Syst. Evol. Microbiol.">
        <title>The Global Catalogue of Microorganisms (GCM) 10K type strain sequencing project: providing services to taxonomists for standard genome sequencing and annotation.</title>
        <authorList>
            <consortium name="The Broad Institute Genomics Platform"/>
            <consortium name="The Broad Institute Genome Sequencing Center for Infectious Disease"/>
            <person name="Wu L."/>
            <person name="Ma J."/>
        </authorList>
    </citation>
    <scope>NUCLEOTIDE SEQUENCE [LARGE SCALE GENOMIC DNA]</scope>
    <source>
        <strain evidence="6">JCM 4738</strain>
    </source>
</reference>
<dbReference type="PROSITE" id="PS50893">
    <property type="entry name" value="ABC_TRANSPORTER_2"/>
    <property type="match status" value="1"/>
</dbReference>
<dbReference type="Proteomes" id="UP000642673">
    <property type="component" value="Unassembled WGS sequence"/>
</dbReference>
<evidence type="ECO:0000313" key="5">
    <source>
        <dbReference type="EMBL" id="GHB50460.1"/>
    </source>
</evidence>
<dbReference type="InterPro" id="IPR015854">
    <property type="entry name" value="ABC_transpr_LolD-like"/>
</dbReference>
<proteinExistence type="inferred from homology"/>
<dbReference type="PROSITE" id="PS00211">
    <property type="entry name" value="ABC_TRANSPORTER_1"/>
    <property type="match status" value="1"/>
</dbReference>